<keyword evidence="1" id="KW-0489">Methyltransferase</keyword>
<dbReference type="AlphaFoldDB" id="A0A2Z6AU58"/>
<sequence>MAGFFDRLLGRGKSVRTALDRDTSLARIVDSVLEGCEYALAAGDGAADMAVQLAKRHPHREILACEPKSELCYQARNRAGNAKNIYLHNVAPRQFLNLAETDKPYLLDKDVLVVLTVAGGGAERRFFDEVSFVATTFAAPWLLVLGSRVPDRDEFSYDSHRGRECSLKNLAPHLAKTQHTLYLPDYPVASSKRRAVSGWCLAALGRNAVTPLPEEIAGLAIKSG</sequence>
<dbReference type="RefSeq" id="WP_126375576.1">
    <property type="nucleotide sequence ID" value="NZ_AP017378.1"/>
</dbReference>
<evidence type="ECO:0000313" key="2">
    <source>
        <dbReference type="Proteomes" id="UP000269883"/>
    </source>
</evidence>
<name>A0A2Z6AU58_9BACT</name>
<proteinExistence type="predicted"/>
<gene>
    <name evidence="1" type="ORF">DFE_0035</name>
</gene>
<dbReference type="OrthoDB" id="9845718at2"/>
<organism evidence="1 2">
    <name type="scientific">Desulfovibrio ferrophilus</name>
    <dbReference type="NCBI Taxonomy" id="241368"/>
    <lineage>
        <taxon>Bacteria</taxon>
        <taxon>Pseudomonadati</taxon>
        <taxon>Thermodesulfobacteriota</taxon>
        <taxon>Desulfovibrionia</taxon>
        <taxon>Desulfovibrionales</taxon>
        <taxon>Desulfovibrionaceae</taxon>
        <taxon>Desulfovibrio</taxon>
    </lineage>
</organism>
<dbReference type="EMBL" id="AP017378">
    <property type="protein sequence ID" value="BBD06761.1"/>
    <property type="molecule type" value="Genomic_DNA"/>
</dbReference>
<protein>
    <submittedName>
        <fullName evidence="1">tRNA1(Val) (Adenine(37)-N6)-methyltransferase</fullName>
    </submittedName>
</protein>
<accession>A0A2Z6AU58</accession>
<dbReference type="KEGG" id="dfl:DFE_0035"/>
<keyword evidence="2" id="KW-1185">Reference proteome</keyword>
<keyword evidence="1" id="KW-0808">Transferase</keyword>
<dbReference type="GO" id="GO:0008168">
    <property type="term" value="F:methyltransferase activity"/>
    <property type="evidence" value="ECO:0007669"/>
    <property type="project" value="UniProtKB-KW"/>
</dbReference>
<evidence type="ECO:0000313" key="1">
    <source>
        <dbReference type="EMBL" id="BBD06761.1"/>
    </source>
</evidence>
<dbReference type="GO" id="GO:0032259">
    <property type="term" value="P:methylation"/>
    <property type="evidence" value="ECO:0007669"/>
    <property type="project" value="UniProtKB-KW"/>
</dbReference>
<dbReference type="Proteomes" id="UP000269883">
    <property type="component" value="Chromosome"/>
</dbReference>
<reference evidence="1 2" key="1">
    <citation type="journal article" date="2018" name="Sci. Adv.">
        <title>Multi-heme cytochromes provide a pathway for survival in energy-limited environments.</title>
        <authorList>
            <person name="Deng X."/>
            <person name="Dohmae N."/>
            <person name="Nealson K.H."/>
            <person name="Hashimoto K."/>
            <person name="Okamoto A."/>
        </authorList>
    </citation>
    <scope>NUCLEOTIDE SEQUENCE [LARGE SCALE GENOMIC DNA]</scope>
    <source>
        <strain evidence="1 2">IS5</strain>
    </source>
</reference>